<evidence type="ECO:0000256" key="2">
    <source>
        <dbReference type="ARBA" id="ARBA00012513"/>
    </source>
</evidence>
<dbReference type="Pfam" id="PF21773">
    <property type="entry name" value="ODAD1_CC"/>
    <property type="match status" value="1"/>
</dbReference>
<dbReference type="GO" id="GO:0008270">
    <property type="term" value="F:zinc ion binding"/>
    <property type="evidence" value="ECO:0007669"/>
    <property type="project" value="UniProtKB-KW"/>
</dbReference>
<keyword evidence="7 15" id="KW-0547">Nucleotide-binding</keyword>
<dbReference type="Gene3D" id="3.30.200.20">
    <property type="entry name" value="Phosphorylase Kinase, domain 1"/>
    <property type="match status" value="1"/>
</dbReference>
<dbReference type="InterPro" id="IPR000961">
    <property type="entry name" value="AGC-kinase_C"/>
</dbReference>
<feature type="domain" description="AGC-kinase C-terminal" evidence="22">
    <location>
        <begin position="324"/>
        <end position="391"/>
    </location>
</feature>
<dbReference type="EMBL" id="UYWX01020324">
    <property type="protein sequence ID" value="VDM31080.1"/>
    <property type="molecule type" value="Genomic_DNA"/>
</dbReference>
<dbReference type="GO" id="GO:0005737">
    <property type="term" value="C:cytoplasm"/>
    <property type="evidence" value="ECO:0007669"/>
    <property type="project" value="TreeGrafter"/>
</dbReference>
<dbReference type="InterPro" id="IPR011993">
    <property type="entry name" value="PH-like_dom_sf"/>
</dbReference>
<dbReference type="InterPro" id="IPR057529">
    <property type="entry name" value="MRCK/ROCK_PH"/>
</dbReference>
<dbReference type="InterPro" id="IPR008271">
    <property type="entry name" value="Ser/Thr_kinase_AS"/>
</dbReference>
<feature type="coiled-coil region" evidence="16">
    <location>
        <begin position="543"/>
        <end position="612"/>
    </location>
</feature>
<gene>
    <name evidence="23" type="ORF">TTAC_LOCUS6810</name>
</gene>
<keyword evidence="5" id="KW-0808">Transferase</keyword>
<feature type="coiled-coil region" evidence="16">
    <location>
        <begin position="681"/>
        <end position="730"/>
    </location>
</feature>
<dbReference type="Proteomes" id="UP000274429">
    <property type="component" value="Unassembled WGS sequence"/>
</dbReference>
<keyword evidence="11 15" id="KW-0067">ATP-binding</keyword>
<feature type="region of interest" description="Disordered" evidence="17">
    <location>
        <begin position="2202"/>
        <end position="2257"/>
    </location>
</feature>
<dbReference type="SUPFAM" id="SSF56112">
    <property type="entry name" value="Protein kinase-like (PK-like)"/>
    <property type="match status" value="1"/>
</dbReference>
<feature type="region of interest" description="Disordered" evidence="17">
    <location>
        <begin position="1697"/>
        <end position="1792"/>
    </location>
</feature>
<evidence type="ECO:0000256" key="13">
    <source>
        <dbReference type="ARBA" id="ARBA00047899"/>
    </source>
</evidence>
<evidence type="ECO:0000259" key="19">
    <source>
        <dbReference type="PROSITE" id="PS50081"/>
    </source>
</evidence>
<dbReference type="PROSITE" id="PS50219">
    <property type="entry name" value="CNH"/>
    <property type="match status" value="1"/>
</dbReference>
<feature type="domain" description="Phorbol-ester/DAG-type" evidence="19">
    <location>
        <begin position="934"/>
        <end position="985"/>
    </location>
</feature>
<dbReference type="InterPro" id="IPR001180">
    <property type="entry name" value="CNH_dom"/>
</dbReference>
<dbReference type="PROSITE" id="PS00108">
    <property type="entry name" value="PROTEIN_KINASE_ST"/>
    <property type="match status" value="1"/>
</dbReference>
<keyword evidence="24" id="KW-1185">Reference proteome</keyword>
<dbReference type="InterPro" id="IPR000719">
    <property type="entry name" value="Prot_kinase_dom"/>
</dbReference>
<keyword evidence="9" id="KW-0418">Kinase</keyword>
<dbReference type="GO" id="GO:0004674">
    <property type="term" value="F:protein serine/threonine kinase activity"/>
    <property type="evidence" value="ECO:0007669"/>
    <property type="project" value="UniProtKB-KW"/>
</dbReference>
<dbReference type="Pfam" id="PF25346">
    <property type="entry name" value="PH_MRCK"/>
    <property type="match status" value="2"/>
</dbReference>
<dbReference type="Pfam" id="PF00069">
    <property type="entry name" value="Pkinase"/>
    <property type="match status" value="1"/>
</dbReference>
<accession>A0A158RE81</accession>
<evidence type="ECO:0000256" key="16">
    <source>
        <dbReference type="SAM" id="Coils"/>
    </source>
</evidence>
<dbReference type="PROSITE" id="PS51285">
    <property type="entry name" value="AGC_KINASE_CTER"/>
    <property type="match status" value="1"/>
</dbReference>
<organism evidence="25">
    <name type="scientific">Hydatigena taeniaeformis</name>
    <name type="common">Feline tapeworm</name>
    <name type="synonym">Taenia taeniaeformis</name>
    <dbReference type="NCBI Taxonomy" id="6205"/>
    <lineage>
        <taxon>Eukaryota</taxon>
        <taxon>Metazoa</taxon>
        <taxon>Spiralia</taxon>
        <taxon>Lophotrochozoa</taxon>
        <taxon>Platyhelminthes</taxon>
        <taxon>Cestoda</taxon>
        <taxon>Eucestoda</taxon>
        <taxon>Cyclophyllidea</taxon>
        <taxon>Taeniidae</taxon>
        <taxon>Hydatigera</taxon>
    </lineage>
</organism>
<dbReference type="InterPro" id="IPR017441">
    <property type="entry name" value="Protein_kinase_ATP_BS"/>
</dbReference>
<evidence type="ECO:0000256" key="6">
    <source>
        <dbReference type="ARBA" id="ARBA00022723"/>
    </source>
</evidence>
<dbReference type="GO" id="GO:0005856">
    <property type="term" value="C:cytoskeleton"/>
    <property type="evidence" value="ECO:0007669"/>
    <property type="project" value="TreeGrafter"/>
</dbReference>
<evidence type="ECO:0000256" key="9">
    <source>
        <dbReference type="ARBA" id="ARBA00022777"/>
    </source>
</evidence>
<evidence type="ECO:0000256" key="1">
    <source>
        <dbReference type="ARBA" id="ARBA00005719"/>
    </source>
</evidence>
<evidence type="ECO:0000256" key="17">
    <source>
        <dbReference type="SAM" id="MobiDB-lite"/>
    </source>
</evidence>
<evidence type="ECO:0000256" key="8">
    <source>
        <dbReference type="ARBA" id="ARBA00022771"/>
    </source>
</evidence>
<dbReference type="InterPro" id="IPR049258">
    <property type="entry name" value="ODAD1_CC"/>
</dbReference>
<reference evidence="23 24" key="2">
    <citation type="submission" date="2018-11" db="EMBL/GenBank/DDBJ databases">
        <authorList>
            <consortium name="Pathogen Informatics"/>
        </authorList>
    </citation>
    <scope>NUCLEOTIDE SEQUENCE [LARGE SCALE GENOMIC DNA]</scope>
</reference>
<dbReference type="Pfam" id="PF00780">
    <property type="entry name" value="CNH"/>
    <property type="match status" value="1"/>
</dbReference>
<feature type="compositionally biased region" description="Acidic residues" evidence="17">
    <location>
        <begin position="2210"/>
        <end position="2225"/>
    </location>
</feature>
<dbReference type="GO" id="GO:0005524">
    <property type="term" value="F:ATP binding"/>
    <property type="evidence" value="ECO:0007669"/>
    <property type="project" value="UniProtKB-UniRule"/>
</dbReference>
<keyword evidence="6" id="KW-0479">Metal-binding</keyword>
<feature type="domain" description="CRIB" evidence="20">
    <location>
        <begin position="1649"/>
        <end position="1662"/>
    </location>
</feature>
<dbReference type="Pfam" id="PF00130">
    <property type="entry name" value="C1_1"/>
    <property type="match status" value="1"/>
</dbReference>
<feature type="domain" description="Protein kinase" evidence="18">
    <location>
        <begin position="54"/>
        <end position="323"/>
    </location>
</feature>
<dbReference type="PROSITE" id="PS50081">
    <property type="entry name" value="ZF_DAG_PE_2"/>
    <property type="match status" value="1"/>
</dbReference>
<feature type="coiled-coil region" evidence="16">
    <location>
        <begin position="420"/>
        <end position="488"/>
    </location>
</feature>
<dbReference type="EC" id="2.7.11.1" evidence="2"/>
<feature type="compositionally biased region" description="Polar residues" evidence="17">
    <location>
        <begin position="1736"/>
        <end position="1749"/>
    </location>
</feature>
<dbReference type="SMART" id="SM00220">
    <property type="entry name" value="S_TKc"/>
    <property type="match status" value="1"/>
</dbReference>
<feature type="coiled-coil region" evidence="16">
    <location>
        <begin position="1843"/>
        <end position="1905"/>
    </location>
</feature>
<name>A0A158RE81_HYDTA</name>
<dbReference type="PROSITE" id="PS50011">
    <property type="entry name" value="PROTEIN_KINASE_DOM"/>
    <property type="match status" value="1"/>
</dbReference>
<feature type="coiled-coil region" evidence="16">
    <location>
        <begin position="2020"/>
        <end position="2088"/>
    </location>
</feature>
<feature type="compositionally biased region" description="Basic and acidic residues" evidence="17">
    <location>
        <begin position="2248"/>
        <end position="2257"/>
    </location>
</feature>
<dbReference type="InterPro" id="IPR002219">
    <property type="entry name" value="PKC_DAG/PE"/>
</dbReference>
<dbReference type="OrthoDB" id="2156623at2759"/>
<feature type="region of interest" description="Disordered" evidence="17">
    <location>
        <begin position="1622"/>
        <end position="1648"/>
    </location>
</feature>
<evidence type="ECO:0000256" key="12">
    <source>
        <dbReference type="ARBA" id="ARBA00023054"/>
    </source>
</evidence>
<feature type="domain" description="CNH" evidence="21">
    <location>
        <begin position="1206"/>
        <end position="1494"/>
    </location>
</feature>
<comment type="catalytic activity">
    <reaction evidence="13">
        <text>L-threonyl-[protein] + ATP = O-phospho-L-threonyl-[protein] + ADP + H(+)</text>
        <dbReference type="Rhea" id="RHEA:46608"/>
        <dbReference type="Rhea" id="RHEA-COMP:11060"/>
        <dbReference type="Rhea" id="RHEA-COMP:11605"/>
        <dbReference type="ChEBI" id="CHEBI:15378"/>
        <dbReference type="ChEBI" id="CHEBI:30013"/>
        <dbReference type="ChEBI" id="CHEBI:30616"/>
        <dbReference type="ChEBI" id="CHEBI:61977"/>
        <dbReference type="ChEBI" id="CHEBI:456216"/>
        <dbReference type="EC" id="2.7.11.1"/>
    </reaction>
</comment>
<feature type="region of interest" description="Disordered" evidence="17">
    <location>
        <begin position="1054"/>
        <end position="1075"/>
    </location>
</feature>
<dbReference type="SMART" id="SM00133">
    <property type="entry name" value="S_TK_X"/>
    <property type="match status" value="1"/>
</dbReference>
<dbReference type="PANTHER" id="PTHR22988:SF71">
    <property type="entry name" value="CITRON RHO-INTERACTING KINASE"/>
    <property type="match status" value="1"/>
</dbReference>
<dbReference type="InterPro" id="IPR011009">
    <property type="entry name" value="Kinase-like_dom_sf"/>
</dbReference>
<evidence type="ECO:0000259" key="22">
    <source>
        <dbReference type="PROSITE" id="PS51285"/>
    </source>
</evidence>
<keyword evidence="8" id="KW-0863">Zinc-finger</keyword>
<evidence type="ECO:0000313" key="25">
    <source>
        <dbReference type="WBParaSite" id="TTAC_0000682501-mRNA-1"/>
    </source>
</evidence>
<dbReference type="SMART" id="SM00109">
    <property type="entry name" value="C1"/>
    <property type="match status" value="1"/>
</dbReference>
<dbReference type="InterPro" id="IPR001849">
    <property type="entry name" value="PH_domain"/>
</dbReference>
<dbReference type="InterPro" id="IPR000095">
    <property type="entry name" value="CRIB_dom"/>
</dbReference>
<evidence type="ECO:0000313" key="23">
    <source>
        <dbReference type="EMBL" id="VDM31080.1"/>
    </source>
</evidence>
<evidence type="ECO:0000256" key="15">
    <source>
        <dbReference type="PROSITE-ProRule" id="PRU10141"/>
    </source>
</evidence>
<evidence type="ECO:0000256" key="3">
    <source>
        <dbReference type="ARBA" id="ARBA00022527"/>
    </source>
</evidence>
<protein>
    <recommendedName>
        <fullName evidence="2">non-specific serine/threonine protein kinase</fullName>
        <ecNumber evidence="2">2.7.11.1</ecNumber>
    </recommendedName>
</protein>
<evidence type="ECO:0000313" key="24">
    <source>
        <dbReference type="Proteomes" id="UP000274429"/>
    </source>
</evidence>
<evidence type="ECO:0000259" key="21">
    <source>
        <dbReference type="PROSITE" id="PS50219"/>
    </source>
</evidence>
<dbReference type="Gene3D" id="3.30.60.20">
    <property type="match status" value="1"/>
</dbReference>
<dbReference type="SMART" id="SM00036">
    <property type="entry name" value="CNH"/>
    <property type="match status" value="1"/>
</dbReference>
<keyword evidence="12 16" id="KW-0175">Coiled coil</keyword>
<dbReference type="STRING" id="6205.A0A158RE81"/>
<evidence type="ECO:0000259" key="18">
    <source>
        <dbReference type="PROSITE" id="PS50011"/>
    </source>
</evidence>
<dbReference type="SUPFAM" id="SSF57889">
    <property type="entry name" value="Cysteine-rich domain"/>
    <property type="match status" value="1"/>
</dbReference>
<feature type="compositionally biased region" description="Low complexity" evidence="17">
    <location>
        <begin position="1703"/>
        <end position="1721"/>
    </location>
</feature>
<keyword evidence="10" id="KW-0862">Zinc</keyword>
<dbReference type="SMART" id="SM00233">
    <property type="entry name" value="PH"/>
    <property type="match status" value="1"/>
</dbReference>
<dbReference type="Gene3D" id="1.10.510.10">
    <property type="entry name" value="Transferase(Phosphotransferase) domain 1"/>
    <property type="match status" value="1"/>
</dbReference>
<dbReference type="InterPro" id="IPR050839">
    <property type="entry name" value="Rho-assoc_Ser/Thr_Kinase"/>
</dbReference>
<reference evidence="25" key="1">
    <citation type="submission" date="2016-04" db="UniProtKB">
        <authorList>
            <consortium name="WormBaseParasite"/>
        </authorList>
    </citation>
    <scope>IDENTIFICATION</scope>
</reference>
<keyword evidence="3" id="KW-0723">Serine/threonine-protein kinase</keyword>
<sequence length="2257" mass="252370">MKTIKERCEELLQLYLNNYSEETNSFNVEFLLDALTLKSLVEKIESYRLSRSEFETIRLIGSGAFGEVSLVRSKSSNEYFALKSLHKYDMLKRSDRACFLEEREVLVKGMIKGSPWITQLHHTFQDEKYLYFVMKFYNGGDMLTMLSKFDDQIPEDISRFYLAELVLAINSLHELGYVHRDIKPDNVLLETSGHIVLTDFGSCLRIGNDGLIRNTAAVGTPDYIAPEILRAAEDTHGTFGVECDYWSLGVVMYEMLFGETPFYSENLIQTYSQIMNFEKTFKFPEEEEGVSDAAKDLLKHFICDRKQRYGRNGIEEIVKHPFFIGIDWENIRSQPAPYQPEVKSPEDTSNFDIEESARTHEGPPLGSVFRGCQVACIGFTFTKESPLNQIGKLGENLKKGLLVEGTTPFTASTDMPCPKCSGLDSRVRDLESELQALSMRMQQQTPPPSPKFNGTSAAAALEVTMEKLAALEARSKELVAEAQHLRTVLDATEARCASAEKHNSYLTRAFSCYRSNAIDDGFDSTPFTLALLPLVKFLNSQQLADEQERVERLKFDVREYEEENEDLCKRIQETSSKLREKEAACERLLNDLDEKRAELAAQRKLLDEYIQQQHQQSQKAVAAAALENNHSNGLAATAGDTTEPITAAKTELELKFREAVTWAEECEAKLANQEAYWTDQKLRWQRERSELQDRIREIVLERTSFLEGELRQERQRCTALEQRVMVWENQLVELISIADNEWAANDSLHDTVLHLMSDLQRIRNGSPDGSEYDDHRPVPGITPVTANSSSSIGNTVDWRQRKAGRISKMERSNLQLALNNEIRERELAQQRVRELEVQLEETITRLTDTSNKLLQTEKEKESLRDQLLQVTNEVRRSRMKTAEMDESSYLRAELLNGTQTLAHRTAESTTVLQASKSSEKSISLGSGSGVSVTSHKLVPDSFANPTKCLACASLLLGQHWQGLRCQQCGFACHLQCRQAAASLPCSSATGPSEMPSFDTDVAFGLGTILEGPVRTPKGDIKRGWVQQYAYLCDMRLFIYDCTAVRRARTVYQPGTETSRDPRASTLAADGGVGGTTVSPRSAGTLSITLPYNGGAQITYETVYDIHGNSPACVIDLNASGFEVSRVSNTDVIHAKRNEVPHILKVNPDDYAGSTPVYLLFETREECERWFGALEDVARLVARNFTRTLDSQCLQLSLLSDASFPLIKHILSACVHDEHRILVGTEDGLYIVDLRYKTYARVGEKKPIYQVEVLPEELQLVAVIQGKQRRLRLVLSGAIEGMNYEKIRVADPKSGVNLITHGWSRGRTAYLLCAASSSIGGVWAYEVVREASRHRRLLELTPPSSASQIQALCLVRDGDCLAVGFESAFVIYNIWCHGAINVLLEPSCIDLDPSLLMFRQDRFAAQLAVSVNFDEFLLVFENCGIYVDSQGQLTRQVYLFWPAKPLPRGFSYRQPFLSVFTEAGLFLFNVETSTWSASAAGSRRLRPLNTFDGHLCLMTHSCIQGLCKLVNGGSSGIANGGSGSGNVSGSSSGGFSGTANASIVYLPPPRKSMFASVQRRRTNTSLLTSPLTRPLGVGGSVERQLELNNVALLDANARARKSRRFSIFSRGPIFGPLLDSVTSDHGTTSASSGGVQAASGTTTTSGSRLISAPSDFQHLAHQGPDVRIHFIDLAQSQRTTHCSTGNFSLVVEPSFEAKQSGMHSDSQVSLNSSSSRQSTDQSFGEPEGATEPIPLNLQLSTSAPGGTSVSDVGEEAITPSASANASNSHHHQPHVPMTSSPRSTHRPTPPLDSPCFRDKVLALFHTTNKKIENLNQLKRKYCETYDAKIQLDNVLNIGSLGKVLRDLDNRLDKAKLKCEEADHIYRAYKQIKEKLEEEQFTFPVCLENLENQLKDSKRELERLQRMHYDAILAKDSALKELRFREEENKNNRRRRDIEISALRKVAEDNRNEADFSDKKLMTVSSSEDGHSDSPYGAFGPKEEQLQKIKMYEDMYRKIRDVTGVQDVVKMVARFESQLEIMEHLDTLKNEDEALIAELQSQFKNLKMELDDLKYTGDNQKLVKEYEEKVKEAVAERDALQQQLDNLSSLTVHCKAGMMHICEKLEDVDVSIPELDTDIPPAESTDAPLVKSTEGGVGEVEMMRDSDRPDETIALISLCSEKVKGLIESMKRDDYDSKNDRIREAAFFATTGAKIPEFNMRVPISQDMDNGSGEDNDGVFYDDDDDGALSRNAMKKQSQQIVEVRTKKRPGADKGKKGR</sequence>
<evidence type="ECO:0000256" key="4">
    <source>
        <dbReference type="ARBA" id="ARBA00022553"/>
    </source>
</evidence>
<evidence type="ECO:0000256" key="14">
    <source>
        <dbReference type="ARBA" id="ARBA00048679"/>
    </source>
</evidence>
<keyword evidence="4" id="KW-0597">Phosphoprotein</keyword>
<comment type="catalytic activity">
    <reaction evidence="14">
        <text>L-seryl-[protein] + ATP = O-phospho-L-seryl-[protein] + ADP + H(+)</text>
        <dbReference type="Rhea" id="RHEA:17989"/>
        <dbReference type="Rhea" id="RHEA-COMP:9863"/>
        <dbReference type="Rhea" id="RHEA-COMP:11604"/>
        <dbReference type="ChEBI" id="CHEBI:15378"/>
        <dbReference type="ChEBI" id="CHEBI:29999"/>
        <dbReference type="ChEBI" id="CHEBI:30616"/>
        <dbReference type="ChEBI" id="CHEBI:83421"/>
        <dbReference type="ChEBI" id="CHEBI:456216"/>
        <dbReference type="EC" id="2.7.11.1"/>
    </reaction>
</comment>
<dbReference type="PANTHER" id="PTHR22988">
    <property type="entry name" value="MYOTONIC DYSTROPHY S/T KINASE-RELATED"/>
    <property type="match status" value="1"/>
</dbReference>
<dbReference type="WBParaSite" id="TTAC_0000682501-mRNA-1">
    <property type="protein sequence ID" value="TTAC_0000682501-mRNA-1"/>
    <property type="gene ID" value="TTAC_0000682501"/>
</dbReference>
<dbReference type="PROSITE" id="PS00107">
    <property type="entry name" value="PROTEIN_KINASE_ATP"/>
    <property type="match status" value="1"/>
</dbReference>
<dbReference type="GO" id="GO:0031032">
    <property type="term" value="P:actomyosin structure organization"/>
    <property type="evidence" value="ECO:0007669"/>
    <property type="project" value="TreeGrafter"/>
</dbReference>
<feature type="binding site" evidence="15">
    <location>
        <position position="83"/>
    </location>
    <ligand>
        <name>ATP</name>
        <dbReference type="ChEBI" id="CHEBI:30616"/>
    </ligand>
</feature>
<dbReference type="InterPro" id="IPR046349">
    <property type="entry name" value="C1-like_sf"/>
</dbReference>
<feature type="coiled-coil region" evidence="16">
    <location>
        <begin position="811"/>
        <end position="880"/>
    </location>
</feature>
<dbReference type="PROSITE" id="PS00479">
    <property type="entry name" value="ZF_DAG_PE_1"/>
    <property type="match status" value="1"/>
</dbReference>
<comment type="similarity">
    <text evidence="1">Belongs to the protein kinase superfamily. AGC Ser/Thr protein kinase family. DMPK subfamily.</text>
</comment>
<feature type="compositionally biased region" description="Low complexity" evidence="17">
    <location>
        <begin position="1625"/>
        <end position="1646"/>
    </location>
</feature>
<dbReference type="FunFam" id="1.10.510.10:FF:000014">
    <property type="entry name" value="Non-specific serine/threonine protein kinase"/>
    <property type="match status" value="1"/>
</dbReference>
<evidence type="ECO:0000256" key="5">
    <source>
        <dbReference type="ARBA" id="ARBA00022679"/>
    </source>
</evidence>
<evidence type="ECO:0000256" key="10">
    <source>
        <dbReference type="ARBA" id="ARBA00022833"/>
    </source>
</evidence>
<evidence type="ECO:0000256" key="7">
    <source>
        <dbReference type="ARBA" id="ARBA00022741"/>
    </source>
</evidence>
<dbReference type="PROSITE" id="PS50108">
    <property type="entry name" value="CRIB"/>
    <property type="match status" value="1"/>
</dbReference>
<proteinExistence type="inferred from homology"/>
<evidence type="ECO:0000259" key="20">
    <source>
        <dbReference type="PROSITE" id="PS50108"/>
    </source>
</evidence>
<dbReference type="Gene3D" id="2.30.29.30">
    <property type="entry name" value="Pleckstrin-homology domain (PH domain)/Phosphotyrosine-binding domain (PTB)"/>
    <property type="match status" value="1"/>
</dbReference>
<evidence type="ECO:0000256" key="11">
    <source>
        <dbReference type="ARBA" id="ARBA00022840"/>
    </source>
</evidence>